<gene>
    <name evidence="2" type="primary">YTX2_460</name>
    <name evidence="2" type="ORF">CK203_064734</name>
</gene>
<dbReference type="SUPFAM" id="SSF56219">
    <property type="entry name" value="DNase I-like"/>
    <property type="match status" value="1"/>
</dbReference>
<name>A0A438G3N9_VITVI</name>
<reference evidence="2 3" key="1">
    <citation type="journal article" date="2018" name="PLoS Genet.">
        <title>Population sequencing reveals clonal diversity and ancestral inbreeding in the grapevine cultivar Chardonnay.</title>
        <authorList>
            <person name="Roach M.J."/>
            <person name="Johnson D.L."/>
            <person name="Bohlmann J."/>
            <person name="van Vuuren H.J."/>
            <person name="Jones S.J."/>
            <person name="Pretorius I.S."/>
            <person name="Schmidt S.A."/>
            <person name="Borneman A.R."/>
        </authorList>
    </citation>
    <scope>NUCLEOTIDE SEQUENCE [LARGE SCALE GENOMIC DNA]</scope>
    <source>
        <strain evidence="3">cv. Chardonnay</strain>
        <tissue evidence="2">Leaf</tissue>
    </source>
</reference>
<dbReference type="InterPro" id="IPR000477">
    <property type="entry name" value="RT_dom"/>
</dbReference>
<organism evidence="2 3">
    <name type="scientific">Vitis vinifera</name>
    <name type="common">Grape</name>
    <dbReference type="NCBI Taxonomy" id="29760"/>
    <lineage>
        <taxon>Eukaryota</taxon>
        <taxon>Viridiplantae</taxon>
        <taxon>Streptophyta</taxon>
        <taxon>Embryophyta</taxon>
        <taxon>Tracheophyta</taxon>
        <taxon>Spermatophyta</taxon>
        <taxon>Magnoliopsida</taxon>
        <taxon>eudicotyledons</taxon>
        <taxon>Gunneridae</taxon>
        <taxon>Pentapetalae</taxon>
        <taxon>rosids</taxon>
        <taxon>Vitales</taxon>
        <taxon>Vitaceae</taxon>
        <taxon>Viteae</taxon>
        <taxon>Vitis</taxon>
    </lineage>
</organism>
<feature type="domain" description="Reverse transcriptase" evidence="1">
    <location>
        <begin position="375"/>
        <end position="625"/>
    </location>
</feature>
<dbReference type="Proteomes" id="UP000288805">
    <property type="component" value="Unassembled WGS sequence"/>
</dbReference>
<dbReference type="EMBL" id="QGNW01000623">
    <property type="protein sequence ID" value="RVW66824.1"/>
    <property type="molecule type" value="Genomic_DNA"/>
</dbReference>
<protein>
    <submittedName>
        <fullName evidence="2">Transposon TX1 uncharacterized 149 kDa protein</fullName>
    </submittedName>
</protein>
<dbReference type="PANTHER" id="PTHR46890">
    <property type="entry name" value="NON-LTR RETROLELEMENT REVERSE TRANSCRIPTASE-LIKE PROTEIN-RELATED"/>
    <property type="match status" value="1"/>
</dbReference>
<dbReference type="InterPro" id="IPR036691">
    <property type="entry name" value="Endo/exonu/phosph_ase_sf"/>
</dbReference>
<evidence type="ECO:0000313" key="3">
    <source>
        <dbReference type="Proteomes" id="UP000288805"/>
    </source>
</evidence>
<evidence type="ECO:0000313" key="2">
    <source>
        <dbReference type="EMBL" id="RVW66824.1"/>
    </source>
</evidence>
<dbReference type="InterPro" id="IPR043502">
    <property type="entry name" value="DNA/RNA_pol_sf"/>
</dbReference>
<comment type="caution">
    <text evidence="2">The sequence shown here is derived from an EMBL/GenBank/DDBJ whole genome shotgun (WGS) entry which is preliminary data.</text>
</comment>
<dbReference type="InterPro" id="IPR052343">
    <property type="entry name" value="Retrotransposon-Effector_Assoc"/>
</dbReference>
<dbReference type="Pfam" id="PF00078">
    <property type="entry name" value="RVT_1"/>
    <property type="match status" value="1"/>
</dbReference>
<dbReference type="CDD" id="cd01650">
    <property type="entry name" value="RT_nLTR_like"/>
    <property type="match status" value="1"/>
</dbReference>
<accession>A0A438G3N9</accession>
<evidence type="ECO:0000259" key="1">
    <source>
        <dbReference type="PROSITE" id="PS50878"/>
    </source>
</evidence>
<dbReference type="PROSITE" id="PS50878">
    <property type="entry name" value="RT_POL"/>
    <property type="match status" value="1"/>
</dbReference>
<proteinExistence type="predicted"/>
<dbReference type="AlphaFoldDB" id="A0A438G3N9"/>
<dbReference type="SUPFAM" id="SSF56672">
    <property type="entry name" value="DNA/RNA polymerases"/>
    <property type="match status" value="1"/>
</dbReference>
<dbReference type="PANTHER" id="PTHR46890:SF50">
    <property type="entry name" value="RNA-DIRECTED DNA POLYMERASE, EUKARYOTA, REVERSE TRANSCRIPTASE ZINC-BINDING DOMAIN PROTEIN-RELATED"/>
    <property type="match status" value="1"/>
</dbReference>
<sequence length="790" mass="90707">MSSEDVVIGYFSVSVKFLLDGCGPLWLSVVYGQNSPLTRKDFWVELLDLFGLTFPSWCVGGDFNVIRRRSEKLGGSRFTSSMRDFDGFIRECELHDPSLRNASFTCLQEVLPRWTSDHWPIVLDTNPFKWGPTPFRFENMWLQHHSFKECFSSWWREFEGNGWEAHKFMRKLQFVKAKLKDWNKNTFGMLKERKKTILDEIANIDANEQEGALSFDLAVQRAVRKGELEEIIMREEIHWRQKAKVKLVKDRDCNSTLFHKVANGKRNRNFIKFLENESGLVLDNSESITEEILLYFKNLYSSYPGESWRVEGIDWSPILEESASRLDSPFSEVEIYNAIFQLDRDKASGPDGFTIAVFQDCWDVIKDDLVRVFAEFHNSGIINQNTNASFIVLLPKKSRSKKISDFRPISLITCLYKVIAKVLSGRLRGVLQETIHSTQGAFVKGRQILDAVLITNEIVNEKRRSGEEGVVFKIDFEKACCLSSVSYAILVNGNAKGWVKASRGLRQGDPLFPFLFTIGADVLSRMLLKAEERSLLEGFRVGRNRCRVSHLQFADDTILFASSSEEELQTLKSLLLVFGQVSGLKVNLDKSNLFGINLDQNHLSRISRRLDRWQKTYLSFGGRITLIHSCLSHIPSYFLSLFKIPAFVAAKVEMMQMDFLWLGVGEGKRDHLVSWDAVCKPRVKGGLGIGKISLRNRALLGKWLWRYPRESTTLWHQVILSIYEGHSNGWDANTLVRWSHRCPWKAIAQVFQDFSKYTRFVIGDGERIRFGKICGGGTKSSKTNIQDYLE</sequence>
<dbReference type="Gene3D" id="3.60.10.10">
    <property type="entry name" value="Endonuclease/exonuclease/phosphatase"/>
    <property type="match status" value="1"/>
</dbReference>